<feature type="non-terminal residue" evidence="4">
    <location>
        <position position="139"/>
    </location>
</feature>
<name>A0A816JUT7_BRANA</name>
<feature type="region of interest" description="Disordered" evidence="2">
    <location>
        <begin position="83"/>
        <end position="139"/>
    </location>
</feature>
<dbReference type="AlphaFoldDB" id="A0A816JUT7"/>
<organism evidence="4">
    <name type="scientific">Brassica napus</name>
    <name type="common">Rape</name>
    <dbReference type="NCBI Taxonomy" id="3708"/>
    <lineage>
        <taxon>Eukaryota</taxon>
        <taxon>Viridiplantae</taxon>
        <taxon>Streptophyta</taxon>
        <taxon>Embryophyta</taxon>
        <taxon>Tracheophyta</taxon>
        <taxon>Spermatophyta</taxon>
        <taxon>Magnoliopsida</taxon>
        <taxon>eudicotyledons</taxon>
        <taxon>Gunneridae</taxon>
        <taxon>Pentapetalae</taxon>
        <taxon>rosids</taxon>
        <taxon>malvids</taxon>
        <taxon>Brassicales</taxon>
        <taxon>Brassicaceae</taxon>
        <taxon>Brassiceae</taxon>
        <taxon>Brassica</taxon>
    </lineage>
</organism>
<dbReference type="EMBL" id="HG994366">
    <property type="protein sequence ID" value="CAF1886243.1"/>
    <property type="molecule type" value="Genomic_DNA"/>
</dbReference>
<gene>
    <name evidence="4" type="ORF">DARMORV10_C02P07890.1</name>
</gene>
<keyword evidence="1" id="KW-0863">Zinc-finger</keyword>
<dbReference type="PROSITE" id="PS50158">
    <property type="entry name" value="ZF_CCHC"/>
    <property type="match status" value="1"/>
</dbReference>
<feature type="domain" description="CCHC-type" evidence="3">
    <location>
        <begin position="1"/>
        <end position="14"/>
    </location>
</feature>
<dbReference type="Proteomes" id="UP001295469">
    <property type="component" value="Chromosome C02"/>
</dbReference>
<evidence type="ECO:0000313" key="4">
    <source>
        <dbReference type="EMBL" id="CAF1886243.1"/>
    </source>
</evidence>
<feature type="compositionally biased region" description="Basic and acidic residues" evidence="2">
    <location>
        <begin position="101"/>
        <end position="117"/>
    </location>
</feature>
<dbReference type="InterPro" id="IPR001878">
    <property type="entry name" value="Znf_CCHC"/>
</dbReference>
<accession>A0A816JUT7</accession>
<feature type="region of interest" description="Disordered" evidence="2">
    <location>
        <begin position="37"/>
        <end position="56"/>
    </location>
</feature>
<reference evidence="4" key="1">
    <citation type="submission" date="2021-01" db="EMBL/GenBank/DDBJ databases">
        <authorList>
            <consortium name="Genoscope - CEA"/>
            <person name="William W."/>
        </authorList>
    </citation>
    <scope>NUCLEOTIDE SEQUENCE</scope>
</reference>
<protein>
    <submittedName>
        <fullName evidence="4">(rape) hypothetical protein</fullName>
    </submittedName>
</protein>
<sequence length="139" mass="15384">CEKCGHLGHKAKRCLSTSQQTTPAKDHVLVVVDEPAQHHSATTTSPEIYTSTSNGACLDEPDLGSNKFASLLNVEEDEEDILEFDNDSEPMDYMSPFGKRILRERPVKPTTKAKEMHSQSTSRGRGSRGRSRGNRGRRG</sequence>
<keyword evidence="1" id="KW-0862">Zinc</keyword>
<dbReference type="GO" id="GO:0003676">
    <property type="term" value="F:nucleic acid binding"/>
    <property type="evidence" value="ECO:0007669"/>
    <property type="project" value="InterPro"/>
</dbReference>
<evidence type="ECO:0000256" key="2">
    <source>
        <dbReference type="SAM" id="MobiDB-lite"/>
    </source>
</evidence>
<proteinExistence type="predicted"/>
<feature type="compositionally biased region" description="Polar residues" evidence="2">
    <location>
        <begin position="39"/>
        <end position="55"/>
    </location>
</feature>
<evidence type="ECO:0000256" key="1">
    <source>
        <dbReference type="PROSITE-ProRule" id="PRU00047"/>
    </source>
</evidence>
<feature type="compositionally biased region" description="Basic residues" evidence="2">
    <location>
        <begin position="125"/>
        <end position="139"/>
    </location>
</feature>
<evidence type="ECO:0000259" key="3">
    <source>
        <dbReference type="PROSITE" id="PS50158"/>
    </source>
</evidence>
<dbReference type="GO" id="GO:0008270">
    <property type="term" value="F:zinc ion binding"/>
    <property type="evidence" value="ECO:0007669"/>
    <property type="project" value="UniProtKB-KW"/>
</dbReference>
<keyword evidence="1" id="KW-0479">Metal-binding</keyword>